<dbReference type="EMBL" id="CAJJDP010000020">
    <property type="protein sequence ID" value="CAD8147865.1"/>
    <property type="molecule type" value="Genomic_DNA"/>
</dbReference>
<dbReference type="AlphaFoldDB" id="A0A8S1T3B2"/>
<dbReference type="OrthoDB" id="432483at2759"/>
<evidence type="ECO:0000313" key="8">
    <source>
        <dbReference type="Proteomes" id="UP000683925"/>
    </source>
</evidence>
<comment type="caution">
    <text evidence="7">The sequence shown here is derived from an EMBL/GenBank/DDBJ whole genome shotgun (WGS) entry which is preliminary data.</text>
</comment>
<keyword evidence="4 5" id="KW-0472">Membrane</keyword>
<dbReference type="PANTHER" id="PTHR47823:SF9">
    <property type="entry name" value="CHROMOSOME UNDETERMINED SCAFFOLD_10, WHOLE GENOME SHOTGUN SEQUENCE"/>
    <property type="match status" value="1"/>
</dbReference>
<feature type="transmembrane region" description="Helical" evidence="5">
    <location>
        <begin position="159"/>
        <end position="175"/>
    </location>
</feature>
<accession>A0A8S1T3B2</accession>
<evidence type="ECO:0000256" key="2">
    <source>
        <dbReference type="ARBA" id="ARBA00022692"/>
    </source>
</evidence>
<name>A0A8S1T3B2_PAROT</name>
<reference evidence="7" key="1">
    <citation type="submission" date="2021-01" db="EMBL/GenBank/DDBJ databases">
        <authorList>
            <consortium name="Genoscope - CEA"/>
            <person name="William W."/>
        </authorList>
    </citation>
    <scope>NUCLEOTIDE SEQUENCE</scope>
</reference>
<gene>
    <name evidence="7" type="ORF">POCTA_138.1.T0200239</name>
</gene>
<evidence type="ECO:0000256" key="4">
    <source>
        <dbReference type="ARBA" id="ARBA00023136"/>
    </source>
</evidence>
<dbReference type="Proteomes" id="UP000683925">
    <property type="component" value="Unassembled WGS sequence"/>
</dbReference>
<evidence type="ECO:0000259" key="6">
    <source>
        <dbReference type="PROSITE" id="PS50042"/>
    </source>
</evidence>
<dbReference type="GO" id="GO:0005216">
    <property type="term" value="F:monoatomic ion channel activity"/>
    <property type="evidence" value="ECO:0007669"/>
    <property type="project" value="InterPro"/>
</dbReference>
<keyword evidence="8" id="KW-1185">Reference proteome</keyword>
<evidence type="ECO:0000256" key="1">
    <source>
        <dbReference type="ARBA" id="ARBA00004141"/>
    </source>
</evidence>
<protein>
    <recommendedName>
        <fullName evidence="6">Cyclic nucleotide-binding domain-containing protein</fullName>
    </recommendedName>
</protein>
<keyword evidence="2 5" id="KW-0812">Transmembrane</keyword>
<dbReference type="PROSITE" id="PS50042">
    <property type="entry name" value="CNMP_BINDING_3"/>
    <property type="match status" value="1"/>
</dbReference>
<evidence type="ECO:0000313" key="7">
    <source>
        <dbReference type="EMBL" id="CAD8147865.1"/>
    </source>
</evidence>
<organism evidence="7 8">
    <name type="scientific">Paramecium octaurelia</name>
    <dbReference type="NCBI Taxonomy" id="43137"/>
    <lineage>
        <taxon>Eukaryota</taxon>
        <taxon>Sar</taxon>
        <taxon>Alveolata</taxon>
        <taxon>Ciliophora</taxon>
        <taxon>Intramacronucleata</taxon>
        <taxon>Oligohymenophorea</taxon>
        <taxon>Peniculida</taxon>
        <taxon>Parameciidae</taxon>
        <taxon>Paramecium</taxon>
    </lineage>
</organism>
<dbReference type="PANTHER" id="PTHR47823">
    <property type="entry name" value="ION_TRANS DOMAIN-CONTAINING PROTEIN"/>
    <property type="match status" value="1"/>
</dbReference>
<proteinExistence type="predicted"/>
<dbReference type="GO" id="GO:0016020">
    <property type="term" value="C:membrane"/>
    <property type="evidence" value="ECO:0007669"/>
    <property type="project" value="UniProtKB-SubCell"/>
</dbReference>
<comment type="subcellular location">
    <subcellularLocation>
        <location evidence="1">Membrane</location>
        <topology evidence="1">Multi-pass membrane protein</topology>
    </subcellularLocation>
</comment>
<dbReference type="InterPro" id="IPR005821">
    <property type="entry name" value="Ion_trans_dom"/>
</dbReference>
<feature type="transmembrane region" description="Helical" evidence="5">
    <location>
        <begin position="309"/>
        <end position="330"/>
    </location>
</feature>
<feature type="transmembrane region" description="Helical" evidence="5">
    <location>
        <begin position="128"/>
        <end position="147"/>
    </location>
</feature>
<dbReference type="OMA" id="TESQFNT"/>
<dbReference type="InterPro" id="IPR000595">
    <property type="entry name" value="cNMP-bd_dom"/>
</dbReference>
<sequence length="783" mass="92366">MENKIKKANTFYVARHRPSNEGLVSPQGESIKFVLQSPISKEPKNKNRINKTSLLELKKSRKLALEQQMKRLNNKRRLMRTFRKVYLISMFLSIAKQMDSKKLKGNHKKKIHESLIYPEDRFKKLWDIFMLIVLIYCSFYIPFVAAFEDEQIVYNVSKWIFSIIFSADIIILMRMCYYDENNNLVQDSISIVKHYLFGWFIIDIISVIPFQYCQLIKVFRVKRVQQIVSSSSLNQNKILEFMFDFLDMKQAALFQILFFSLIGFHYATCLWALSRQWSDQGIPQYIDAIYWAMQTLSTTGYGDVTPTSMIEYISTIVCTLCGGIFMSLVIGNLSSILADIDTESQFNTTLNNLKILFNQVTILPDYKSEISNFIVTNHKHNLSWSLNQEEWFKILPQDLQNKILLAVAKKELLGVSLFRISIPFSLKAIRHIGLMKAKAGQLLWLKGDPVDEIYFLVEGMVQYRNQFGKELLEIQAGSIFGEQEYFNRRQIIKRQQQRSQYAIAKQDCYYLIIRNSHFFKYLKEFPALQKYLQMLAEHRLDDILIRFKQYEIEAEKERVSAQKLELIKSANRIEVRDYKGIIKHKQSVIYDTRQSNTESILERLLKNRITKLNMLKDRFRKVVQMIIFANRTLEKQYLSSKTTSVQNSQSNLFARKVKANQVVPMGILLKMRQKFIEIKQHKKISLEKRNEFKKVFQGLFQNKNDLNNSLPKSNSQEFQEKKKNVISIRNPSQKLDEFFTQMKVLERNLNLAQWAIHESQKDLEKELQSINRLFDKQDFTKLI</sequence>
<dbReference type="Pfam" id="PF00027">
    <property type="entry name" value="cNMP_binding"/>
    <property type="match status" value="1"/>
</dbReference>
<dbReference type="Pfam" id="PF00520">
    <property type="entry name" value="Ion_trans"/>
    <property type="match status" value="1"/>
</dbReference>
<feature type="transmembrane region" description="Helical" evidence="5">
    <location>
        <begin position="252"/>
        <end position="273"/>
    </location>
</feature>
<evidence type="ECO:0000256" key="3">
    <source>
        <dbReference type="ARBA" id="ARBA00022989"/>
    </source>
</evidence>
<feature type="transmembrane region" description="Helical" evidence="5">
    <location>
        <begin position="195"/>
        <end position="213"/>
    </location>
</feature>
<evidence type="ECO:0000256" key="5">
    <source>
        <dbReference type="SAM" id="Phobius"/>
    </source>
</evidence>
<keyword evidence="3 5" id="KW-1133">Transmembrane helix</keyword>
<dbReference type="CDD" id="cd00038">
    <property type="entry name" value="CAP_ED"/>
    <property type="match status" value="1"/>
</dbReference>
<feature type="domain" description="Cyclic nucleotide-binding" evidence="6">
    <location>
        <begin position="438"/>
        <end position="522"/>
    </location>
</feature>